<comment type="caution">
    <text evidence="1">The sequence shown here is derived from an EMBL/GenBank/DDBJ whole genome shotgun (WGS) entry which is preliminary data.</text>
</comment>
<evidence type="ECO:0000313" key="2">
    <source>
        <dbReference type="Proteomes" id="UP000050867"/>
    </source>
</evidence>
<name>A0A0T6LQ67_WENVI</name>
<sequence length="91" mass="9602">MGVVRWVPGVRSPASIQVDWAWPQKGWVVVEVRVVVPSGVVMVRSTKCLSSSVVMVPATGRVVVVPVVGSVTVTLSPGSTSSMFLLEPSAR</sequence>
<protein>
    <submittedName>
        <fullName evidence="1">Uncharacterized protein</fullName>
    </submittedName>
</protein>
<dbReference type="AlphaFoldDB" id="A0A0T6LQ67"/>
<gene>
    <name evidence="1" type="ORF">AQ490_26410</name>
</gene>
<accession>A0A0T6LQ67</accession>
<organism evidence="1 2">
    <name type="scientific">Wenjunlia vitaminophila</name>
    <name type="common">Streptomyces vitaminophilus</name>
    <dbReference type="NCBI Taxonomy" id="76728"/>
    <lineage>
        <taxon>Bacteria</taxon>
        <taxon>Bacillati</taxon>
        <taxon>Actinomycetota</taxon>
        <taxon>Actinomycetes</taxon>
        <taxon>Kitasatosporales</taxon>
        <taxon>Streptomycetaceae</taxon>
        <taxon>Wenjunlia</taxon>
    </lineage>
</organism>
<proteinExistence type="predicted"/>
<dbReference type="EMBL" id="LLZU01000028">
    <property type="protein sequence ID" value="KRV48192.1"/>
    <property type="molecule type" value="Genomic_DNA"/>
</dbReference>
<dbReference type="Proteomes" id="UP000050867">
    <property type="component" value="Unassembled WGS sequence"/>
</dbReference>
<reference evidence="1 2" key="1">
    <citation type="submission" date="2015-10" db="EMBL/GenBank/DDBJ databases">
        <title>Draft genome sequence of pyrrolomycin-producing Streptomyces vitaminophilus.</title>
        <authorList>
            <person name="Graham D.E."/>
            <person name="Mahan K.M."/>
            <person name="Klingeman D.M."/>
            <person name="Hettich R.L."/>
            <person name="Parry R.J."/>
        </authorList>
    </citation>
    <scope>NUCLEOTIDE SEQUENCE [LARGE SCALE GENOMIC DNA]</scope>
    <source>
        <strain evidence="1 2">ATCC 31673</strain>
    </source>
</reference>
<evidence type="ECO:0000313" key="1">
    <source>
        <dbReference type="EMBL" id="KRV48192.1"/>
    </source>
</evidence>
<keyword evidence="2" id="KW-1185">Reference proteome</keyword>